<keyword evidence="6" id="KW-0540">Nuclease</keyword>
<organism evidence="6 7">
    <name type="scientific">Flavobacterium piscinae</name>
    <dbReference type="NCBI Taxonomy" id="2506424"/>
    <lineage>
        <taxon>Bacteria</taxon>
        <taxon>Pseudomonadati</taxon>
        <taxon>Bacteroidota</taxon>
        <taxon>Flavobacteriia</taxon>
        <taxon>Flavobacteriales</taxon>
        <taxon>Flavobacteriaceae</taxon>
        <taxon>Flavobacterium</taxon>
    </lineage>
</organism>
<dbReference type="OrthoDB" id="9814572at2"/>
<evidence type="ECO:0000313" key="7">
    <source>
        <dbReference type="Proteomes" id="UP000289734"/>
    </source>
</evidence>
<evidence type="ECO:0000256" key="1">
    <source>
        <dbReference type="ARBA" id="ARBA00010923"/>
    </source>
</evidence>
<feature type="domain" description="Type I restriction modification DNA specificity" evidence="5">
    <location>
        <begin position="280"/>
        <end position="429"/>
    </location>
</feature>
<dbReference type="InterPro" id="IPR044946">
    <property type="entry name" value="Restrct_endonuc_typeI_TRD_sf"/>
</dbReference>
<dbReference type="Proteomes" id="UP000289734">
    <property type="component" value="Unassembled WGS sequence"/>
</dbReference>
<feature type="coiled-coil region" evidence="4">
    <location>
        <begin position="416"/>
        <end position="443"/>
    </location>
</feature>
<dbReference type="InterPro" id="IPR000055">
    <property type="entry name" value="Restrct_endonuc_typeI_TRD"/>
</dbReference>
<comment type="similarity">
    <text evidence="1">Belongs to the type-I restriction system S methylase family.</text>
</comment>
<sequence length="447" mass="50940">MEGFSLSNNADKNKVFLVNQSNLEGRFDSYFYKYDFQLMIQSLNNSKFETVPFKKIIKSINNGFDFRDYKDDGIPYIKVANVKQGEFDFNKIQYIDFSSEEITKNIQLKKGNILLTRKGTYGNALSLDKEYNYVISSEVFYIELKTDLIDSKYLEIFFNSNIGQKQFNRVSIGAIMGSLSQEALKTLKIPLPPKHIQKEIIDLYQTAYTQKQQKEAQAAALLASIDTYLLNELGITLPEKDTSLQSRIFTTMFSEVSGGRFDVFAIINKDYRIDGGKYPNKRLKKIASLDKGQSITSENIIEGEYPVIAGGQTSPYNHNVFNYQGNVITISASGAYSGYVWYHTTPIFASDCTVIQSKNEKEVTTIYLSEILKTKQKEIYHLQQGAGQPHVYAKDLEKLNIPLPPPEKQTEITNFIQAIRTQAKQLQEEAKLVLEEAKREVEKMIIG</sequence>
<feature type="domain" description="Type I restriction modification DNA specificity" evidence="5">
    <location>
        <begin position="47"/>
        <end position="206"/>
    </location>
</feature>
<dbReference type="InterPro" id="IPR052021">
    <property type="entry name" value="Type-I_RS_S_subunit"/>
</dbReference>
<evidence type="ECO:0000313" key="6">
    <source>
        <dbReference type="EMBL" id="RXR31497.1"/>
    </source>
</evidence>
<dbReference type="PANTHER" id="PTHR30408">
    <property type="entry name" value="TYPE-1 RESTRICTION ENZYME ECOKI SPECIFICITY PROTEIN"/>
    <property type="match status" value="1"/>
</dbReference>
<dbReference type="PANTHER" id="PTHR30408:SF12">
    <property type="entry name" value="TYPE I RESTRICTION ENZYME MJAVIII SPECIFICITY SUBUNIT"/>
    <property type="match status" value="1"/>
</dbReference>
<keyword evidence="6" id="KW-0255">Endonuclease</keyword>
<dbReference type="EMBL" id="SBKQ01000009">
    <property type="protein sequence ID" value="RXR31497.1"/>
    <property type="molecule type" value="Genomic_DNA"/>
</dbReference>
<keyword evidence="4" id="KW-0175">Coiled coil</keyword>
<dbReference type="Gene3D" id="3.90.220.20">
    <property type="entry name" value="DNA methylase specificity domains"/>
    <property type="match status" value="2"/>
</dbReference>
<keyword evidence="6" id="KW-0378">Hydrolase</keyword>
<dbReference type="GO" id="GO:0009307">
    <property type="term" value="P:DNA restriction-modification system"/>
    <property type="evidence" value="ECO:0007669"/>
    <property type="project" value="UniProtKB-KW"/>
</dbReference>
<comment type="caution">
    <text evidence="6">The sequence shown here is derived from an EMBL/GenBank/DDBJ whole genome shotgun (WGS) entry which is preliminary data.</text>
</comment>
<reference evidence="7" key="1">
    <citation type="submission" date="2019-01" db="EMBL/GenBank/DDBJ databases">
        <title>Cytophagaceae bacterium strain CAR-16.</title>
        <authorList>
            <person name="Chen W.-M."/>
        </authorList>
    </citation>
    <scope>NUCLEOTIDE SEQUENCE [LARGE SCALE GENOMIC DNA]</scope>
    <source>
        <strain evidence="7">ICH-30</strain>
    </source>
</reference>
<keyword evidence="7" id="KW-1185">Reference proteome</keyword>
<gene>
    <name evidence="6" type="ORF">EQG68_09555</name>
</gene>
<evidence type="ECO:0000256" key="2">
    <source>
        <dbReference type="ARBA" id="ARBA00022747"/>
    </source>
</evidence>
<proteinExistence type="inferred from homology"/>
<evidence type="ECO:0000256" key="3">
    <source>
        <dbReference type="ARBA" id="ARBA00023125"/>
    </source>
</evidence>
<dbReference type="AlphaFoldDB" id="A0A4Q1KNQ2"/>
<protein>
    <submittedName>
        <fullName evidence="6">Restriction endonuclease subunit S</fullName>
    </submittedName>
</protein>
<dbReference type="RefSeq" id="WP_129464663.1">
    <property type="nucleotide sequence ID" value="NZ_SBKQ01000009.1"/>
</dbReference>
<dbReference type="GO" id="GO:0003677">
    <property type="term" value="F:DNA binding"/>
    <property type="evidence" value="ECO:0007669"/>
    <property type="project" value="UniProtKB-KW"/>
</dbReference>
<dbReference type="CDD" id="cd17291">
    <property type="entry name" value="RMtype1_S_MgeORF438P-TRD-CR_like"/>
    <property type="match status" value="1"/>
</dbReference>
<keyword evidence="2" id="KW-0680">Restriction system</keyword>
<evidence type="ECO:0000259" key="5">
    <source>
        <dbReference type="Pfam" id="PF01420"/>
    </source>
</evidence>
<keyword evidence="3" id="KW-0238">DNA-binding</keyword>
<accession>A0A4Q1KNQ2</accession>
<evidence type="ECO:0000256" key="4">
    <source>
        <dbReference type="SAM" id="Coils"/>
    </source>
</evidence>
<name>A0A4Q1KNQ2_9FLAO</name>
<dbReference type="SUPFAM" id="SSF116734">
    <property type="entry name" value="DNA methylase specificity domain"/>
    <property type="match status" value="2"/>
</dbReference>
<dbReference type="Pfam" id="PF01420">
    <property type="entry name" value="Methylase_S"/>
    <property type="match status" value="2"/>
</dbReference>
<dbReference type="GO" id="GO:0004519">
    <property type="term" value="F:endonuclease activity"/>
    <property type="evidence" value="ECO:0007669"/>
    <property type="project" value="UniProtKB-KW"/>
</dbReference>